<dbReference type="Gene3D" id="3.50.7.10">
    <property type="entry name" value="GroEL"/>
    <property type="match status" value="1"/>
</dbReference>
<proteinExistence type="inferred from homology"/>
<dbReference type="Gene3D" id="1.10.560.10">
    <property type="entry name" value="GroEL-like equatorial domain"/>
    <property type="match status" value="1"/>
</dbReference>
<dbReference type="SUPFAM" id="SSF48592">
    <property type="entry name" value="GroEL equatorial domain-like"/>
    <property type="match status" value="1"/>
</dbReference>
<comment type="similarity">
    <text evidence="1">Belongs to the chaperonin (HSP60) family.</text>
</comment>
<organism evidence="3">
    <name type="scientific">uncultured virus</name>
    <dbReference type="NCBI Taxonomy" id="340016"/>
    <lineage>
        <taxon>Viruses</taxon>
        <taxon>environmental samples</taxon>
    </lineage>
</organism>
<dbReference type="NCBIfam" id="NF009487">
    <property type="entry name" value="PRK12849.1"/>
    <property type="match status" value="1"/>
</dbReference>
<dbReference type="SUPFAM" id="SSF52029">
    <property type="entry name" value="GroEL apical domain-like"/>
    <property type="match status" value="1"/>
</dbReference>
<dbReference type="Gene3D" id="3.30.260.10">
    <property type="entry name" value="TCP-1-like chaperonin intermediate domain"/>
    <property type="match status" value="1"/>
</dbReference>
<name>A0A219YK76_9VIRU</name>
<dbReference type="Pfam" id="PF00118">
    <property type="entry name" value="Cpn60_TCP1"/>
    <property type="match status" value="1"/>
</dbReference>
<dbReference type="GO" id="GO:0005524">
    <property type="term" value="F:ATP binding"/>
    <property type="evidence" value="ECO:0007669"/>
    <property type="project" value="InterPro"/>
</dbReference>
<accession>A0A219YK76</accession>
<dbReference type="InterPro" id="IPR027413">
    <property type="entry name" value="GROEL-like_equatorial_sf"/>
</dbReference>
<protein>
    <submittedName>
        <fullName evidence="3">Chaperonin GroEL</fullName>
    </submittedName>
</protein>
<dbReference type="InterPro" id="IPR001844">
    <property type="entry name" value="Cpn60/GroEL"/>
</dbReference>
<dbReference type="InterPro" id="IPR027409">
    <property type="entry name" value="GroEL-like_apical_dom_sf"/>
</dbReference>
<dbReference type="FunFam" id="3.50.7.10:FF:000001">
    <property type="entry name" value="60 kDa chaperonin"/>
    <property type="match status" value="1"/>
</dbReference>
<evidence type="ECO:0000313" key="3">
    <source>
        <dbReference type="EMBL" id="AQM32676.1"/>
    </source>
</evidence>
<reference evidence="3" key="1">
    <citation type="journal article" date="2017" name="ISME J.">
        <title>Novel chaperonins are prevalent in the virioplankton and demonstrate links to viral biology and ecology.</title>
        <authorList>
            <person name="Marine R.L."/>
            <person name="Nasko D.J."/>
            <person name="Wray J."/>
            <person name="Polson S.W."/>
            <person name="Wommack K.E."/>
        </authorList>
    </citation>
    <scope>NUCLEOTIDE SEQUENCE</scope>
</reference>
<dbReference type="GO" id="GO:0140662">
    <property type="term" value="F:ATP-dependent protein folding chaperone"/>
    <property type="evidence" value="ECO:0007669"/>
    <property type="project" value="InterPro"/>
</dbReference>
<sequence length="530" mass="57769">MEQGYISKDLCFDNDARAKLIKGITAISKAVKSTLGPRGQTVVIESPHHTHGITVTKDGVTVAKSVDLYDPVENLAVRMMKEAAYKTANVAGDGTTTAIVLTEAIVRAGIDAMDENSNRTEIINYIREGVDRVLSELSKKSRKVTDKRLLDVATISANNDKELGDIISKAYKAVGENGIVTVEKSQTSDTYAEITNGIKIDRGYTSPLFINNQRKDECVMDDVRILAYDGEISNILQIENVLKEIIAKNEKLLIIGSCSGNMVNTLAANVVKNGLKFCNITPPNFGYKQHELMQDIALAVGATYFSEKTGDDLSLILPKDLGHADKIVVGKDSTVIITGNEISEEIKLRVEELKEQQQRTQIKGDRDFINSRIASLMGGIGCIYVGGDSDIEQKEKYDRVDDSVCAVRSAMQEGILPGGGLALWRCAELFDVECDDPNQEVAHHVLRIALRSPLTQILENAGKSADEIMLNGLVDDVNGFDVKNEKYGDMFKMGVIDPVKVTKNALINASSVATTILSTNAIITHARAES</sequence>
<evidence type="ECO:0000256" key="2">
    <source>
        <dbReference type="ARBA" id="ARBA00023186"/>
    </source>
</evidence>
<dbReference type="InterPro" id="IPR002423">
    <property type="entry name" value="Cpn60/GroEL/TCP-1"/>
</dbReference>
<dbReference type="NCBIfam" id="NF000592">
    <property type="entry name" value="PRK00013.1"/>
    <property type="match status" value="1"/>
</dbReference>
<dbReference type="PANTHER" id="PTHR45633">
    <property type="entry name" value="60 KDA HEAT SHOCK PROTEIN, MITOCHONDRIAL"/>
    <property type="match status" value="1"/>
</dbReference>
<dbReference type="GO" id="GO:0042026">
    <property type="term" value="P:protein refolding"/>
    <property type="evidence" value="ECO:0007669"/>
    <property type="project" value="InterPro"/>
</dbReference>
<dbReference type="EMBL" id="KU595510">
    <property type="protein sequence ID" value="AQM32676.1"/>
    <property type="molecule type" value="Genomic_DNA"/>
</dbReference>
<dbReference type="PRINTS" id="PR00298">
    <property type="entry name" value="CHAPERONIN60"/>
</dbReference>
<dbReference type="InterPro" id="IPR027410">
    <property type="entry name" value="TCP-1-like_intermed_sf"/>
</dbReference>
<dbReference type="SUPFAM" id="SSF54849">
    <property type="entry name" value="GroEL-intermediate domain like"/>
    <property type="match status" value="1"/>
</dbReference>
<keyword evidence="2" id="KW-0143">Chaperone</keyword>
<gene>
    <name evidence="3" type="primary">GroEL</name>
</gene>
<evidence type="ECO:0000256" key="1">
    <source>
        <dbReference type="ARBA" id="ARBA00006607"/>
    </source>
</evidence>